<feature type="domain" description="ABC transporter" evidence="5">
    <location>
        <begin position="2"/>
        <end position="230"/>
    </location>
</feature>
<dbReference type="SUPFAM" id="SSF52540">
    <property type="entry name" value="P-loop containing nucleoside triphosphate hydrolases"/>
    <property type="match status" value="1"/>
</dbReference>
<dbReference type="Gene3D" id="3.40.50.300">
    <property type="entry name" value="P-loop containing nucleotide triphosphate hydrolases"/>
    <property type="match status" value="1"/>
</dbReference>
<dbReference type="GO" id="GO:0016887">
    <property type="term" value="F:ATP hydrolysis activity"/>
    <property type="evidence" value="ECO:0007669"/>
    <property type="project" value="InterPro"/>
</dbReference>
<dbReference type="InterPro" id="IPR027417">
    <property type="entry name" value="P-loop_NTPase"/>
</dbReference>
<dbReference type="InterPro" id="IPR003593">
    <property type="entry name" value="AAA+_ATPase"/>
</dbReference>
<comment type="similarity">
    <text evidence="1">Belongs to the ABC transporter superfamily.</text>
</comment>
<organism evidence="6 8">
    <name type="scientific">Bacillus subtilis</name>
    <dbReference type="NCBI Taxonomy" id="1423"/>
    <lineage>
        <taxon>Bacteria</taxon>
        <taxon>Bacillati</taxon>
        <taxon>Bacillota</taxon>
        <taxon>Bacilli</taxon>
        <taxon>Bacillales</taxon>
        <taxon>Bacillaceae</taxon>
        <taxon>Bacillus</taxon>
    </lineage>
</organism>
<evidence type="ECO:0000256" key="4">
    <source>
        <dbReference type="ARBA" id="ARBA00022840"/>
    </source>
</evidence>
<dbReference type="PANTHER" id="PTHR42798">
    <property type="entry name" value="LIPOPROTEIN-RELEASING SYSTEM ATP-BINDING PROTEIN LOLD"/>
    <property type="match status" value="1"/>
</dbReference>
<evidence type="ECO:0000256" key="3">
    <source>
        <dbReference type="ARBA" id="ARBA00022741"/>
    </source>
</evidence>
<dbReference type="AlphaFoldDB" id="A0A0D1JIP8"/>
<dbReference type="STRING" id="483913.AN935_07495"/>
<dbReference type="InterPro" id="IPR017911">
    <property type="entry name" value="MacB-like_ATP-bd"/>
</dbReference>
<keyword evidence="3" id="KW-0547">Nucleotide-binding</keyword>
<reference evidence="7" key="2">
    <citation type="submission" date="2023-03" db="EMBL/GenBank/DDBJ databases">
        <title>Complete genome sequences of 52 Bacillus and Priestia strains isolated from West-African fermentations and 26 reference strains from the DSMZ collection.</title>
        <authorList>
            <person name="Wiedenbein E.S."/>
            <person name="Canoy T.S."/>
            <person name="Hui Y."/>
            <person name="Parkouda C."/>
            <person name="Dawende C."/>
            <person name="Ametefe E."/>
            <person name="Jespersen L."/>
            <person name="Nielsen D.S."/>
        </authorList>
    </citation>
    <scope>NUCLEOTIDE SEQUENCE</scope>
    <source>
        <strain evidence="7">PRO56</strain>
    </source>
</reference>
<dbReference type="InterPro" id="IPR003439">
    <property type="entry name" value="ABC_transporter-like_ATP-bd"/>
</dbReference>
<dbReference type="Pfam" id="PF00005">
    <property type="entry name" value="ABC_tran"/>
    <property type="match status" value="1"/>
</dbReference>
<dbReference type="GO" id="GO:0022857">
    <property type="term" value="F:transmembrane transporter activity"/>
    <property type="evidence" value="ECO:0007669"/>
    <property type="project" value="UniProtKB-ARBA"/>
</dbReference>
<evidence type="ECO:0000256" key="2">
    <source>
        <dbReference type="ARBA" id="ARBA00022448"/>
    </source>
</evidence>
<dbReference type="FunFam" id="3.40.50.300:FF:000032">
    <property type="entry name" value="Export ABC transporter ATP-binding protein"/>
    <property type="match status" value="1"/>
</dbReference>
<name>A0A0D1JIP8_BACIU</name>
<protein>
    <submittedName>
        <fullName evidence="7">ABC transporter ATP-binding protein YknY</fullName>
    </submittedName>
</protein>
<dbReference type="RefSeq" id="WP_014479679.1">
    <property type="nucleotide sequence ID" value="NZ_BAABSX010000036.1"/>
</dbReference>
<evidence type="ECO:0000313" key="7">
    <source>
        <dbReference type="EMBL" id="WEY83932.1"/>
    </source>
</evidence>
<dbReference type="EMBL" id="CP120576">
    <property type="protein sequence ID" value="WEY83932.1"/>
    <property type="molecule type" value="Genomic_DNA"/>
</dbReference>
<dbReference type="CDD" id="cd03255">
    <property type="entry name" value="ABC_MJ0796_LolCDE_FtsE"/>
    <property type="match status" value="1"/>
</dbReference>
<dbReference type="GO" id="GO:0005524">
    <property type="term" value="F:ATP binding"/>
    <property type="evidence" value="ECO:0007669"/>
    <property type="project" value="UniProtKB-KW"/>
</dbReference>
<gene>
    <name evidence="7" type="primary">yknY</name>
    <name evidence="7" type="ORF">P5633_16485</name>
    <name evidence="6" type="ORF">SC09_Contig19orf00908</name>
</gene>
<keyword evidence="4 7" id="KW-0067">ATP-binding</keyword>
<dbReference type="InterPro" id="IPR017871">
    <property type="entry name" value="ABC_transporter-like_CS"/>
</dbReference>
<dbReference type="PROSITE" id="PS50893">
    <property type="entry name" value="ABC_TRANSPORTER_2"/>
    <property type="match status" value="1"/>
</dbReference>
<evidence type="ECO:0000256" key="1">
    <source>
        <dbReference type="ARBA" id="ARBA00005417"/>
    </source>
</evidence>
<evidence type="ECO:0000313" key="6">
    <source>
        <dbReference type="EMBL" id="KIU12429.1"/>
    </source>
</evidence>
<dbReference type="Proteomes" id="UP000032247">
    <property type="component" value="Unassembled WGS sequence"/>
</dbReference>
<dbReference type="GO" id="GO:0098796">
    <property type="term" value="C:membrane protein complex"/>
    <property type="evidence" value="ECO:0007669"/>
    <property type="project" value="UniProtKB-ARBA"/>
</dbReference>
<dbReference type="PANTHER" id="PTHR42798:SF2">
    <property type="entry name" value="ABC TRANSPORTER ATP-BINDING PROTEIN MG467-RELATED"/>
    <property type="match status" value="1"/>
</dbReference>
<sequence length="230" mass="25271">MIQLSNVRKSYQIGKETFDVLHSIDLDIHQGEYVSIMGPSGSGKSTIMNIIGCLDRPTSGTYQLDGEDISSYKDKELAAVRNRSIGFVFQQFQLLPRLNAKKNVELPMIYSGIGKKERQERAERALEKVGLANRMLHMPNELSGGQKQRVAIARAIVNEPKLILADEPTGALDTKTSEAIMDQFTALNAEGTTIVLVTHEPEVADCTNRIVMVRDGNIVPASSGQRSVGE</sequence>
<reference evidence="6 8" key="1">
    <citation type="submission" date="2014-12" db="EMBL/GenBank/DDBJ databases">
        <title>Comparative genome analysis of Bacillus coagulans HM-08, Clostridium butyricum HM-68, Bacillus subtilis HM-66 and Bacillus licheniformis BL-09.</title>
        <authorList>
            <person name="Zhang H."/>
        </authorList>
    </citation>
    <scope>NUCLEOTIDE SEQUENCE [LARGE SCALE GENOMIC DNA]</scope>
    <source>
        <strain evidence="6 8">HM-66</strain>
    </source>
</reference>
<evidence type="ECO:0000259" key="5">
    <source>
        <dbReference type="PROSITE" id="PS50893"/>
    </source>
</evidence>
<dbReference type="Proteomes" id="UP001214898">
    <property type="component" value="Chromosome"/>
</dbReference>
<keyword evidence="2" id="KW-0813">Transport</keyword>
<accession>A0A0D1JIP8</accession>
<dbReference type="EMBL" id="JXBC01000002">
    <property type="protein sequence ID" value="KIU12429.1"/>
    <property type="molecule type" value="Genomic_DNA"/>
</dbReference>
<dbReference type="SMART" id="SM00382">
    <property type="entry name" value="AAA"/>
    <property type="match status" value="1"/>
</dbReference>
<proteinExistence type="inferred from homology"/>
<evidence type="ECO:0000313" key="8">
    <source>
        <dbReference type="Proteomes" id="UP000032247"/>
    </source>
</evidence>
<dbReference type="PROSITE" id="PS00211">
    <property type="entry name" value="ABC_TRANSPORTER_1"/>
    <property type="match status" value="1"/>
</dbReference>
<dbReference type="PATRIC" id="fig|1423.173.peg.1312"/>